<evidence type="ECO:0000313" key="2">
    <source>
        <dbReference type="Proteomes" id="UP001405405"/>
    </source>
</evidence>
<keyword evidence="2" id="KW-1185">Reference proteome</keyword>
<name>A0ABV0CP04_9NEIS</name>
<protein>
    <submittedName>
        <fullName evidence="1">Capsular biosynthesis protein</fullName>
    </submittedName>
</protein>
<accession>A0ABV0CP04</accession>
<organism evidence="1 2">
    <name type="scientific">Chromobacterium indicum</name>
    <dbReference type="NCBI Taxonomy" id="3110228"/>
    <lineage>
        <taxon>Bacteria</taxon>
        <taxon>Pseudomonadati</taxon>
        <taxon>Pseudomonadota</taxon>
        <taxon>Betaproteobacteria</taxon>
        <taxon>Neisseriales</taxon>
        <taxon>Chromobacteriaceae</taxon>
        <taxon>Chromobacterium</taxon>
    </lineage>
</organism>
<comment type="caution">
    <text evidence="1">The sequence shown here is derived from an EMBL/GenBank/DDBJ whole genome shotgun (WGS) entry which is preliminary data.</text>
</comment>
<dbReference type="CDD" id="cd16441">
    <property type="entry name" value="beta_Kdo_transferase_KpsS"/>
    <property type="match status" value="1"/>
</dbReference>
<dbReference type="InterPro" id="IPR007833">
    <property type="entry name" value="Capsule_polysaccharide_synth"/>
</dbReference>
<dbReference type="Pfam" id="PF05159">
    <property type="entry name" value="Capsule_synth"/>
    <property type="match status" value="1"/>
</dbReference>
<gene>
    <name evidence="1" type="ORF">VA599_18545</name>
</gene>
<dbReference type="EMBL" id="JAYFSJ010000014">
    <property type="protein sequence ID" value="MEN7432752.1"/>
    <property type="molecule type" value="Genomic_DNA"/>
</dbReference>
<dbReference type="SUPFAM" id="SSF53756">
    <property type="entry name" value="UDP-Glycosyltransferase/glycogen phosphorylase"/>
    <property type="match status" value="1"/>
</dbReference>
<dbReference type="Proteomes" id="UP001405405">
    <property type="component" value="Unassembled WGS sequence"/>
</dbReference>
<proteinExistence type="predicted"/>
<evidence type="ECO:0000313" key="1">
    <source>
        <dbReference type="EMBL" id="MEN7432752.1"/>
    </source>
</evidence>
<reference evidence="1 2" key="1">
    <citation type="submission" date="2023-12" db="EMBL/GenBank/DDBJ databases">
        <title>Chromobacterium sp. strain TRC.1.1.SA producing antimicrobial pigment.</title>
        <authorList>
            <person name="Verma N."/>
            <person name="Choksket S."/>
            <person name="Pinnaka A.K."/>
            <person name="Korpole S."/>
        </authorList>
    </citation>
    <scope>NUCLEOTIDE SEQUENCE [LARGE SCALE GENOMIC DNA]</scope>
    <source>
        <strain evidence="1 2">TRC1.1.SA</strain>
    </source>
</reference>
<sequence>MLAAQSLLKHRRLLLLQGPMGGFFNQLADWLSAHGIESRKINFNGGDWLFHRRAGTIHYQGRMSALSRWLRSYIQRENIDALVCFGDCRRPHQVAALVAKELGIAFYAFEEGYLRPDYITLEEGGVNAFSQLAQNPERYLLHEPVQHERPQPTRPSFQRMALTAMAYYSSGWLLRKHFPYYRHHKDFSPFREFAYWMRAGWRKLLYCITENSLTRRIANQWQNQYFLVALQVFNDSQIRQHSSYEDIRDFIVEVIDSFAKHASSQHRLVFKHHPMDRGHRNYGEFIRHRAGEAGIASRVHYVHDAHLPTLLKRSRGVVTINSTVGLSAVYHGRPLIAMGRALYDISGLTFQHGLSRFWNEHYTVDSNLYNKLRSYMLKHTQLNGAFFGCSPWMSHAKLKPQSDRWHATLRFGQLTGLTLLVDGGAADLLEACLEWLAMIG</sequence>
<dbReference type="RefSeq" id="WP_346789954.1">
    <property type="nucleotide sequence ID" value="NZ_JAYFSJ010000014.1"/>
</dbReference>